<evidence type="ECO:0000313" key="1">
    <source>
        <dbReference type="EMBL" id="KAK8841224.1"/>
    </source>
</evidence>
<name>A0ABR2H4T0_9EUKA</name>
<evidence type="ECO:0008006" key="3">
    <source>
        <dbReference type="Google" id="ProtNLM"/>
    </source>
</evidence>
<organism evidence="1 2">
    <name type="scientific">Tritrichomonas musculus</name>
    <dbReference type="NCBI Taxonomy" id="1915356"/>
    <lineage>
        <taxon>Eukaryota</taxon>
        <taxon>Metamonada</taxon>
        <taxon>Parabasalia</taxon>
        <taxon>Tritrichomonadida</taxon>
        <taxon>Tritrichomonadidae</taxon>
        <taxon>Tritrichomonas</taxon>
    </lineage>
</organism>
<sequence>MEQLVTIPSILQNFSFFSNPNDVASFNQAKIWKKSVISNHDNIYLLINFFQETQLQPDCQIFVLGIIRDIIDNHLNSLQLSKVATLLSQTKPDILNNQSVTLMLGNLIGYITRFIYEEEHFFPFTISENQSSCTKLQWVIYHDTINYMDLPRVDCSEKQKNEFINAFKHEILISLFYLSISALQNISQAEDAIHLLVRVLQFDSKKAKLQIPMIPLDKATTIFLNTLQDQTLFEKFTYIIQNSHSPLSSDIVDLMIAILNKMTSPSIIRDFAQLIDMIMYFFSEILKMPIFFKDRNNINSIKNFFSSFPEAKDIVLRCDSLSQELITFLNFNLHNNYSLAVDILFSASKYFEKVVFYASQKSPLFQSFSNFFELFIESTLNALENAPDEVYNNILLDSSAILDMEGLIKSLFPVNILPAAKKNDCIVHLCNLLKELAGRPFNPVVNYQIGFIIFVMGVVINFPIVDNMSPPFSLIFQCAFNFFLFTNDKIELYGQILGTKFHHAFEYYSLFFLNTFCKLFFVSKELDKTIPEMKSLFETPGAVVVFVFQRFWNDTINNVCIEMSSKCLRKFIDISGNNAKPSSILDVISLTKYPSDFLSDYLVLPSNPIIYYTVINVMLNSEDIGPKFLNSLEVNFRGQFEGEKMKKLFEIFSSWFDDKKDSMYWRTTYIFFSSHFIDTCFQASSQSPYFVCLLKLLYRIITSLPPSSNENDNNPFDSNEPYSFQMVTHFMKLLTNITNEASQFLTAILVDDTIFDKVFVSDIFDSKPITLSESHVIGLNERQMKMKKSYDSSKTENISEDDAWSIIGLVVIVAKETLNSSISNFGIMEFYSDDSIFVFFDKLVDAISKTSSISFVSQEQKYKEMIEELSELIQLIVKNFRNVVVTNLKFSSFILDFIRVTFLSHNREVVKKNCTTLCLLINGFSKPEDIQILRNHFVLAFNAALYFIDCFSAREFVFKFTRLDPGFFLQIGNLIETDITQEVKRKVFHDNFEELWNKMAEKQVDDESQEMLNHRLKNCFKKFLDSITPHSIKLYSLPSLAQYFNFH</sequence>
<comment type="caution">
    <text evidence="1">The sequence shown here is derived from an EMBL/GenBank/DDBJ whole genome shotgun (WGS) entry which is preliminary data.</text>
</comment>
<dbReference type="Proteomes" id="UP001470230">
    <property type="component" value="Unassembled WGS sequence"/>
</dbReference>
<reference evidence="1 2" key="1">
    <citation type="submission" date="2024-04" db="EMBL/GenBank/DDBJ databases">
        <title>Tritrichomonas musculus Genome.</title>
        <authorList>
            <person name="Alves-Ferreira E."/>
            <person name="Grigg M."/>
            <person name="Lorenzi H."/>
            <person name="Galac M."/>
        </authorList>
    </citation>
    <scope>NUCLEOTIDE SEQUENCE [LARGE SCALE GENOMIC DNA]</scope>
    <source>
        <strain evidence="1 2">EAF2021</strain>
    </source>
</reference>
<accession>A0ABR2H4T0</accession>
<dbReference type="EMBL" id="JAPFFF010000042">
    <property type="protein sequence ID" value="KAK8841224.1"/>
    <property type="molecule type" value="Genomic_DNA"/>
</dbReference>
<protein>
    <recommendedName>
        <fullName evidence="3">Exportin-1 C-terminal domain-containing protein</fullName>
    </recommendedName>
</protein>
<evidence type="ECO:0000313" key="2">
    <source>
        <dbReference type="Proteomes" id="UP001470230"/>
    </source>
</evidence>
<gene>
    <name evidence="1" type="ORF">M9Y10_027424</name>
</gene>
<keyword evidence="2" id="KW-1185">Reference proteome</keyword>
<proteinExistence type="predicted"/>